<keyword evidence="3" id="KW-1185">Reference proteome</keyword>
<feature type="transmembrane region" description="Helical" evidence="1">
    <location>
        <begin position="229"/>
        <end position="256"/>
    </location>
</feature>
<dbReference type="STRING" id="1325130.HFN_0992"/>
<feature type="transmembrane region" description="Helical" evidence="1">
    <location>
        <begin position="163"/>
        <end position="183"/>
    </location>
</feature>
<evidence type="ECO:0000313" key="2">
    <source>
        <dbReference type="EMBL" id="GAD19752.1"/>
    </source>
</evidence>
<accession>T1DWV6</accession>
<keyword evidence="1" id="KW-1133">Transmembrane helix</keyword>
<feature type="transmembrane region" description="Helical" evidence="1">
    <location>
        <begin position="276"/>
        <end position="298"/>
    </location>
</feature>
<dbReference type="Proteomes" id="UP000018143">
    <property type="component" value="Unassembled WGS sequence"/>
</dbReference>
<evidence type="ECO:0008006" key="4">
    <source>
        <dbReference type="Google" id="ProtNLM"/>
    </source>
</evidence>
<feature type="transmembrane region" description="Helical" evidence="1">
    <location>
        <begin position="336"/>
        <end position="356"/>
    </location>
</feature>
<reference evidence="2 3" key="1">
    <citation type="journal article" date="2013" name="Genome Announc.">
        <title>Draft Genome Sequence of Helicobacter fennelliae Strain MRY12-0050, Isolated from a Bacteremia Patient.</title>
        <authorList>
            <person name="Rimbara E."/>
            <person name="Matsui M."/>
            <person name="Mori S."/>
            <person name="Suzuki S."/>
            <person name="Suzuki M."/>
            <person name="Kim H."/>
            <person name="Sekizuka T."/>
            <person name="Kuroda M."/>
            <person name="Shibayama K."/>
        </authorList>
    </citation>
    <scope>NUCLEOTIDE SEQUENCE [LARGE SCALE GENOMIC DNA]</scope>
    <source>
        <strain evidence="2 3">MRY12-0050</strain>
    </source>
</reference>
<organism evidence="2 3">
    <name type="scientific">Helicobacter fennelliae MRY12-0050</name>
    <dbReference type="NCBI Taxonomy" id="1325130"/>
    <lineage>
        <taxon>Bacteria</taxon>
        <taxon>Pseudomonadati</taxon>
        <taxon>Campylobacterota</taxon>
        <taxon>Epsilonproteobacteria</taxon>
        <taxon>Campylobacterales</taxon>
        <taxon>Helicobacteraceae</taxon>
        <taxon>Helicobacter</taxon>
    </lineage>
</organism>
<evidence type="ECO:0000256" key="1">
    <source>
        <dbReference type="SAM" id="Phobius"/>
    </source>
</evidence>
<dbReference type="AlphaFoldDB" id="T1DWV6"/>
<protein>
    <recommendedName>
        <fullName evidence="4">Glycosyltransferase RgtA/B/C/D-like domain-containing protein</fullName>
    </recommendedName>
</protein>
<comment type="caution">
    <text evidence="2">The sequence shown here is derived from an EMBL/GenBank/DDBJ whole genome shotgun (WGS) entry which is preliminary data.</text>
</comment>
<sequence>MSDKLLDFVGGGGKYYWLFVAICAFLIVYKSSMPFVSGDDIYFYGMLLTQGSLWHGLGMDMGRFFPLAGWNHSLVAAFSINPYVLMLGNAFIFVITAICFYVLGRKIGAQPKWILLFLAIFALSVGYIKITTQIVFPELTQIMFLCLFLVCAYYFYSACATNAFWHCIVFGVLAVCFGNACLYLKEVSLVFIGGFGACHLVLGYIKFAKERKFGLQNLQSQILKDSQTLHFSTSTCIFDSVLILSALIFLGLYAYFTANASSSYAQLSVFSPLRTLIVSVFATPMLSIALPCMIVFRFYKIMWKKDTISVFWDSVALIAMAYFIAFLVLGMASFHYFMPATILACLYAVFIIKLYGKNLKNSFIAWILGILVGFILIANTIPQGVHYFSVNKIQARNTQETMDFLASYITKSPKKVTIYFDGFCRGLDKCYYSWQYKAIFDILPLVYGVDNFDIKSKESNGKNFTLQSSSPLSFFNSDDVSEPQSGDLIVLSYLSEKPMDSDYIDSMIAHNELLFATHNSGYIPAYNLMSFGALVLQHFGIKHSMSNFGNPLRLPSQMYVLRVR</sequence>
<keyword evidence="1" id="KW-0472">Membrane</keyword>
<feature type="transmembrane region" description="Helical" evidence="1">
    <location>
        <begin position="363"/>
        <end position="381"/>
    </location>
</feature>
<dbReference type="RefSeq" id="WP_023949301.1">
    <property type="nucleotide sequence ID" value="NZ_BASD01000026.1"/>
</dbReference>
<keyword evidence="1" id="KW-0812">Transmembrane</keyword>
<feature type="transmembrane region" description="Helical" evidence="1">
    <location>
        <begin position="113"/>
        <end position="130"/>
    </location>
</feature>
<feature type="transmembrane region" description="Helical" evidence="1">
    <location>
        <begin position="12"/>
        <end position="29"/>
    </location>
</feature>
<feature type="transmembrane region" description="Helical" evidence="1">
    <location>
        <begin position="41"/>
        <end position="57"/>
    </location>
</feature>
<dbReference type="OrthoDB" id="5322728at2"/>
<feature type="transmembrane region" description="Helical" evidence="1">
    <location>
        <begin position="83"/>
        <end position="104"/>
    </location>
</feature>
<feature type="transmembrane region" description="Helical" evidence="1">
    <location>
        <begin position="136"/>
        <end position="156"/>
    </location>
</feature>
<dbReference type="EMBL" id="BASD01000026">
    <property type="protein sequence ID" value="GAD19752.1"/>
    <property type="molecule type" value="Genomic_DNA"/>
</dbReference>
<evidence type="ECO:0000313" key="3">
    <source>
        <dbReference type="Proteomes" id="UP000018143"/>
    </source>
</evidence>
<feature type="transmembrane region" description="Helical" evidence="1">
    <location>
        <begin position="310"/>
        <end position="330"/>
    </location>
</feature>
<proteinExistence type="predicted"/>
<gene>
    <name evidence="2" type="ORF">HFN_0992</name>
</gene>
<feature type="transmembrane region" description="Helical" evidence="1">
    <location>
        <begin position="189"/>
        <end position="208"/>
    </location>
</feature>
<name>T1DWV6_9HELI</name>